<proteinExistence type="predicted"/>
<dbReference type="Gene3D" id="3.20.20.100">
    <property type="entry name" value="NADP-dependent oxidoreductase domain"/>
    <property type="match status" value="1"/>
</dbReference>
<dbReference type="STRING" id="104452.A0A0L7L1Z2"/>
<sequence>MPQQPKAGRTRCGAAPHRKDFTVSAASHTIHTPASQRIHPSPPRLGGCKSVRCGAAAHLVPVAYTPLGLISEARPEFIGLDAIKTDPKLGELAHKYGKTRAQIALRYLLKYAESAREAGVYVVSACGYDCMPNDMGTVFLQQQFAEQYAERAREAGVYVVSACGYDCMPNDMGTVFLQQQFAAPAGTTACSTTWAPCSYSCSLQVTTTTEQYAERAREAGVYVVSACGYDCMPNDMGTVFLQQQFAATEQYAERAREAGVYVVSACGYDCMPNDMGTVFLQQQFARSHDNRTVRGARSRGGRVRGQRLRVRLHAQQHGHRTLNSVESYMSSSLPRQYRWEALTQGSVHYGTWNSLIRSFVIHARAGGGWCLPFPGADNSIVYRTQRALHERTGARPAQFRAYIELGAWAILATCGCEYSGHFRKARANMHPQTNLARIVSGVNPGYGATVSALLCAAITILEETAVF</sequence>
<dbReference type="InterPro" id="IPR036812">
    <property type="entry name" value="NAD(P)_OxRdtase_dom_sf"/>
</dbReference>
<reference evidence="1 2" key="1">
    <citation type="journal article" date="2015" name="Genome Biol. Evol.">
        <title>The genome of winter moth (Operophtera brumata) provides a genomic perspective on sexual dimorphism and phenology.</title>
        <authorList>
            <person name="Derks M.F."/>
            <person name="Smit S."/>
            <person name="Salis L."/>
            <person name="Schijlen E."/>
            <person name="Bossers A."/>
            <person name="Mateman C."/>
            <person name="Pijl A.S."/>
            <person name="de Ridder D."/>
            <person name="Groenen M.A."/>
            <person name="Visser M.E."/>
            <person name="Megens H.J."/>
        </authorList>
    </citation>
    <scope>NUCLEOTIDE SEQUENCE [LARGE SCALE GENOMIC DNA]</scope>
    <source>
        <strain evidence="1">WM2013NL</strain>
        <tissue evidence="1">Head and thorax</tissue>
    </source>
</reference>
<dbReference type="SUPFAM" id="SSF51430">
    <property type="entry name" value="NAD(P)-linked oxidoreductase"/>
    <property type="match status" value="1"/>
</dbReference>
<protein>
    <submittedName>
        <fullName evidence="1">Putative saccharopine dehydrogenase</fullName>
    </submittedName>
</protein>
<dbReference type="GO" id="GO:0005886">
    <property type="term" value="C:plasma membrane"/>
    <property type="evidence" value="ECO:0007669"/>
    <property type="project" value="TreeGrafter"/>
</dbReference>
<dbReference type="PANTHER" id="PTHR12286:SF5">
    <property type="entry name" value="SACCHAROPINE DEHYDROGENASE-LIKE OXIDOREDUCTASE"/>
    <property type="match status" value="1"/>
</dbReference>
<dbReference type="GO" id="GO:0005811">
    <property type="term" value="C:lipid droplet"/>
    <property type="evidence" value="ECO:0007669"/>
    <property type="project" value="TreeGrafter"/>
</dbReference>
<dbReference type="InterPro" id="IPR051276">
    <property type="entry name" value="Saccharopine_DH-like_oxidrdct"/>
</dbReference>
<dbReference type="EMBL" id="JTDY01003604">
    <property type="protein sequence ID" value="KOB69279.1"/>
    <property type="molecule type" value="Genomic_DNA"/>
</dbReference>
<comment type="caution">
    <text evidence="1">The sequence shown here is derived from an EMBL/GenBank/DDBJ whole genome shotgun (WGS) entry which is preliminary data.</text>
</comment>
<dbReference type="PANTHER" id="PTHR12286">
    <property type="entry name" value="SACCHAROPINE DEHYDROGENASE-LIKE OXIDOREDUCTASE"/>
    <property type="match status" value="1"/>
</dbReference>
<organism evidence="1 2">
    <name type="scientific">Operophtera brumata</name>
    <name type="common">Winter moth</name>
    <name type="synonym">Phalaena brumata</name>
    <dbReference type="NCBI Taxonomy" id="104452"/>
    <lineage>
        <taxon>Eukaryota</taxon>
        <taxon>Metazoa</taxon>
        <taxon>Ecdysozoa</taxon>
        <taxon>Arthropoda</taxon>
        <taxon>Hexapoda</taxon>
        <taxon>Insecta</taxon>
        <taxon>Pterygota</taxon>
        <taxon>Neoptera</taxon>
        <taxon>Endopterygota</taxon>
        <taxon>Lepidoptera</taxon>
        <taxon>Glossata</taxon>
        <taxon>Ditrysia</taxon>
        <taxon>Geometroidea</taxon>
        <taxon>Geometridae</taxon>
        <taxon>Larentiinae</taxon>
        <taxon>Operophtera</taxon>
    </lineage>
</organism>
<name>A0A0L7L1Z2_OPEBR</name>
<accession>A0A0L7L1Z2</accession>
<dbReference type="GO" id="GO:0005739">
    <property type="term" value="C:mitochondrion"/>
    <property type="evidence" value="ECO:0007669"/>
    <property type="project" value="TreeGrafter"/>
</dbReference>
<evidence type="ECO:0000313" key="1">
    <source>
        <dbReference type="EMBL" id="KOB69279.1"/>
    </source>
</evidence>
<dbReference type="Proteomes" id="UP000037510">
    <property type="component" value="Unassembled WGS sequence"/>
</dbReference>
<keyword evidence="2" id="KW-1185">Reference proteome</keyword>
<evidence type="ECO:0000313" key="2">
    <source>
        <dbReference type="Proteomes" id="UP000037510"/>
    </source>
</evidence>
<dbReference type="AlphaFoldDB" id="A0A0L7L1Z2"/>
<dbReference type="GO" id="GO:0009247">
    <property type="term" value="P:glycolipid biosynthetic process"/>
    <property type="evidence" value="ECO:0007669"/>
    <property type="project" value="TreeGrafter"/>
</dbReference>
<gene>
    <name evidence="1" type="ORF">OBRU01_11025</name>
</gene>